<dbReference type="Pfam" id="PF02219">
    <property type="entry name" value="MTHFR"/>
    <property type="match status" value="1"/>
</dbReference>
<evidence type="ECO:0000256" key="1">
    <source>
        <dbReference type="ARBA" id="ARBA00001974"/>
    </source>
</evidence>
<protein>
    <recommendedName>
        <fullName evidence="12">Methylenetetrahydrofolate reductase</fullName>
        <ecNumber evidence="12">1.5.1.54</ecNumber>
    </recommendedName>
</protein>
<dbReference type="AlphaFoldDB" id="A0A2N9XBD9"/>
<dbReference type="CDD" id="cd00537">
    <property type="entry name" value="MTHFR"/>
    <property type="match status" value="1"/>
</dbReference>
<dbReference type="NCBIfam" id="TIGR00676">
    <property type="entry name" value="fadh2"/>
    <property type="match status" value="1"/>
</dbReference>
<keyword evidence="6 12" id="KW-0274">FAD</keyword>
<comment type="caution">
    <text evidence="13">The sequence shown here is derived from an EMBL/GenBank/DDBJ whole genome shotgun (WGS) entry which is preliminary data.</text>
</comment>
<dbReference type="EC" id="1.5.1.54" evidence="12"/>
<dbReference type="GO" id="GO:0106312">
    <property type="term" value="F:methylenetetrahydrofolate reductase (NADH) activity"/>
    <property type="evidence" value="ECO:0007669"/>
    <property type="project" value="UniProtKB-EC"/>
</dbReference>
<dbReference type="GO" id="GO:0005829">
    <property type="term" value="C:cytosol"/>
    <property type="evidence" value="ECO:0007669"/>
    <property type="project" value="InterPro"/>
</dbReference>
<evidence type="ECO:0000313" key="13">
    <source>
        <dbReference type="EMBL" id="PIT43890.1"/>
    </source>
</evidence>
<dbReference type="GO" id="GO:0009086">
    <property type="term" value="P:methionine biosynthetic process"/>
    <property type="evidence" value="ECO:0007669"/>
    <property type="project" value="UniProtKB-KW"/>
</dbReference>
<dbReference type="Gene3D" id="3.20.20.220">
    <property type="match status" value="1"/>
</dbReference>
<dbReference type="InterPro" id="IPR004620">
    <property type="entry name" value="MTHF_reductase_bac"/>
</dbReference>
<dbReference type="EMBL" id="MEIP01000029">
    <property type="protein sequence ID" value="PIT43890.1"/>
    <property type="molecule type" value="Genomic_DNA"/>
</dbReference>
<sequence length="277" mass="30835">MSFTSLSFEFFPPRTEEGRRKLAITRKQLSQYQPEYFSCTYGAGGTTRAGTLQTITDILNDGVAAAPHLACIGASRQEMISLLQTYKDMGIRHIVALRGDIPSGVGFGHQGLRYANELVGLIRQEFGDWFHIEIAAYPEFHPQSRSAEDDINHFVRKCQAGADSAITQYFFNADSYFWFVDEVQSRGVNIPIIPGIMPIASFSKLARFSETCGAEIPRWLRLKLQSYADDTASIKALGLDVVTEICDNLLQQGAPSLHFYTLNQAGLVSTICQRLGY</sequence>
<gene>
    <name evidence="13" type="ORF">BHC46_11510</name>
</gene>
<evidence type="ECO:0000313" key="14">
    <source>
        <dbReference type="Proteomes" id="UP000229970"/>
    </source>
</evidence>
<comment type="pathway">
    <text evidence="2 12">One-carbon metabolism; tetrahydrofolate interconversion.</text>
</comment>
<evidence type="ECO:0000256" key="11">
    <source>
        <dbReference type="ARBA" id="ARBA00048628"/>
    </source>
</evidence>
<evidence type="ECO:0000256" key="8">
    <source>
        <dbReference type="ARBA" id="ARBA00023027"/>
    </source>
</evidence>
<evidence type="ECO:0000256" key="12">
    <source>
        <dbReference type="RuleBase" id="RU003862"/>
    </source>
</evidence>
<reference evidence="13 14" key="1">
    <citation type="journal article" date="2017" name="MBio">
        <title>Type VI secretion-mediated competition in the bee gut microbiome.</title>
        <authorList>
            <person name="Steele M.I."/>
            <person name="Kwong W.K."/>
            <person name="Powell J.E."/>
            <person name="Whiteley M."/>
            <person name="Moran N.A."/>
        </authorList>
    </citation>
    <scope>NUCLEOTIDE SEQUENCE [LARGE SCALE GENOMIC DNA]</scope>
    <source>
        <strain evidence="13 14">Ruf1-X</strain>
    </source>
</reference>
<keyword evidence="9" id="KW-0486">Methionine biosynthesis</keyword>
<name>A0A2N9XBD9_9NEIS</name>
<organism evidence="13 14">
    <name type="scientific">Snodgrassella alvi</name>
    <dbReference type="NCBI Taxonomy" id="1196083"/>
    <lineage>
        <taxon>Bacteria</taxon>
        <taxon>Pseudomonadati</taxon>
        <taxon>Pseudomonadota</taxon>
        <taxon>Betaproteobacteria</taxon>
        <taxon>Neisseriales</taxon>
        <taxon>Neisseriaceae</taxon>
        <taxon>Snodgrassella</taxon>
    </lineage>
</organism>
<dbReference type="InterPro" id="IPR029041">
    <property type="entry name" value="FAD-linked_oxidoreductase-like"/>
</dbReference>
<keyword evidence="8" id="KW-0520">NAD</keyword>
<dbReference type="PANTHER" id="PTHR45754">
    <property type="entry name" value="METHYLENETETRAHYDROFOLATE REDUCTASE"/>
    <property type="match status" value="1"/>
</dbReference>
<evidence type="ECO:0000256" key="6">
    <source>
        <dbReference type="ARBA" id="ARBA00022827"/>
    </source>
</evidence>
<dbReference type="UniPathway" id="UPA00193"/>
<proteinExistence type="inferred from homology"/>
<dbReference type="InterPro" id="IPR003171">
    <property type="entry name" value="Mehydrof_redctse-like"/>
</dbReference>
<evidence type="ECO:0000256" key="4">
    <source>
        <dbReference type="ARBA" id="ARBA00022605"/>
    </source>
</evidence>
<evidence type="ECO:0000256" key="10">
    <source>
        <dbReference type="ARBA" id="ARBA00034478"/>
    </source>
</evidence>
<keyword evidence="4" id="KW-0028">Amino-acid biosynthesis</keyword>
<dbReference type="GO" id="GO:0071949">
    <property type="term" value="F:FAD binding"/>
    <property type="evidence" value="ECO:0007669"/>
    <property type="project" value="TreeGrafter"/>
</dbReference>
<evidence type="ECO:0000256" key="9">
    <source>
        <dbReference type="ARBA" id="ARBA00023167"/>
    </source>
</evidence>
<comment type="similarity">
    <text evidence="3 12">Belongs to the methylenetetrahydrofolate reductase family.</text>
</comment>
<dbReference type="RefSeq" id="WP_100120696.1">
    <property type="nucleotide sequence ID" value="NZ_MEIP01000029.1"/>
</dbReference>
<dbReference type="SUPFAM" id="SSF51730">
    <property type="entry name" value="FAD-linked oxidoreductase"/>
    <property type="match status" value="1"/>
</dbReference>
<comment type="cofactor">
    <cofactor evidence="1 12">
        <name>FAD</name>
        <dbReference type="ChEBI" id="CHEBI:57692"/>
    </cofactor>
</comment>
<evidence type="ECO:0000256" key="2">
    <source>
        <dbReference type="ARBA" id="ARBA00004777"/>
    </source>
</evidence>
<evidence type="ECO:0000256" key="5">
    <source>
        <dbReference type="ARBA" id="ARBA00022630"/>
    </source>
</evidence>
<keyword evidence="7 12" id="KW-0560">Oxidoreductase</keyword>
<dbReference type="PANTHER" id="PTHR45754:SF3">
    <property type="entry name" value="METHYLENETETRAHYDROFOLATE REDUCTASE (NADPH)"/>
    <property type="match status" value="1"/>
</dbReference>
<evidence type="ECO:0000256" key="7">
    <source>
        <dbReference type="ARBA" id="ARBA00023002"/>
    </source>
</evidence>
<comment type="pathway">
    <text evidence="10">Amino-acid biosynthesis; L-methionine biosynthesis via de novo pathway.</text>
</comment>
<dbReference type="Proteomes" id="UP000229970">
    <property type="component" value="Unassembled WGS sequence"/>
</dbReference>
<keyword evidence="5 12" id="KW-0285">Flavoprotein</keyword>
<evidence type="ECO:0000256" key="3">
    <source>
        <dbReference type="ARBA" id="ARBA00006743"/>
    </source>
</evidence>
<accession>A0A2N9XBD9</accession>
<comment type="catalytic activity">
    <reaction evidence="11">
        <text>(6S)-5-methyl-5,6,7,8-tetrahydrofolate + NAD(+) = (6R)-5,10-methylene-5,6,7,8-tetrahydrofolate + NADH + H(+)</text>
        <dbReference type="Rhea" id="RHEA:19821"/>
        <dbReference type="ChEBI" id="CHEBI:15378"/>
        <dbReference type="ChEBI" id="CHEBI:15636"/>
        <dbReference type="ChEBI" id="CHEBI:18608"/>
        <dbReference type="ChEBI" id="CHEBI:57540"/>
        <dbReference type="ChEBI" id="CHEBI:57945"/>
        <dbReference type="EC" id="1.5.1.54"/>
    </reaction>
    <physiologicalReaction direction="right-to-left" evidence="11">
        <dbReference type="Rhea" id="RHEA:19823"/>
    </physiologicalReaction>
</comment>
<dbReference type="GO" id="GO:0035999">
    <property type="term" value="P:tetrahydrofolate interconversion"/>
    <property type="evidence" value="ECO:0007669"/>
    <property type="project" value="UniProtKB-UniPathway"/>
</dbReference>